<accession>A0A0A2T9Q8</accession>
<dbReference type="AlphaFoldDB" id="A0A0A2T9Q8"/>
<dbReference type="EMBL" id="AVBF01000028">
    <property type="protein sequence ID" value="KGP72552.1"/>
    <property type="molecule type" value="Genomic_DNA"/>
</dbReference>
<dbReference type="PANTHER" id="PTHR38342">
    <property type="entry name" value="SLR5037 PROTEIN"/>
    <property type="match status" value="1"/>
</dbReference>
<reference evidence="2 3" key="1">
    <citation type="journal article" date="2015" name="Stand. Genomic Sci.">
        <title>High quality draft genome sequence of the moderately halophilic bacterium Pontibacillus yanchengensis Y32(T) and comparison among Pontibacillus genomes.</title>
        <authorList>
            <person name="Huang J."/>
            <person name="Qiao Z.X."/>
            <person name="Tang J.W."/>
            <person name="Wang G."/>
        </authorList>
    </citation>
    <scope>NUCLEOTIDE SEQUENCE [LARGE SCALE GENOMIC DNA]</scope>
    <source>
        <strain evidence="2 3">Y32</strain>
    </source>
</reference>
<evidence type="ECO:0000313" key="3">
    <source>
        <dbReference type="Proteomes" id="UP000030147"/>
    </source>
</evidence>
<sequence>MFHYTVESTKAIDDAVQALEEELKKEKFGVLWDFDVKETLNNKGFDFNDSYRILEVCNPGEAKKVLEKNPLVSYFLPCKVVVYEDDGKTMIGMPKPTTLIEFVNDEELNTIAKDIEDRMTACINEAK</sequence>
<feature type="domain" description="DUF302" evidence="1">
    <location>
        <begin position="34"/>
        <end position="96"/>
    </location>
</feature>
<dbReference type="RefSeq" id="WP_036819667.1">
    <property type="nucleotide sequence ID" value="NZ_AVBF01000028.1"/>
</dbReference>
<comment type="caution">
    <text evidence="2">The sequence shown here is derived from an EMBL/GenBank/DDBJ whole genome shotgun (WGS) entry which is preliminary data.</text>
</comment>
<dbReference type="Pfam" id="PF03625">
    <property type="entry name" value="DUF302"/>
    <property type="match status" value="1"/>
</dbReference>
<organism evidence="2 3">
    <name type="scientific">Pontibacillus yanchengensis Y32</name>
    <dbReference type="NCBI Taxonomy" id="1385514"/>
    <lineage>
        <taxon>Bacteria</taxon>
        <taxon>Bacillati</taxon>
        <taxon>Bacillota</taxon>
        <taxon>Bacilli</taxon>
        <taxon>Bacillales</taxon>
        <taxon>Bacillaceae</taxon>
        <taxon>Pontibacillus</taxon>
    </lineage>
</organism>
<dbReference type="CDD" id="cd14797">
    <property type="entry name" value="DUF302"/>
    <property type="match status" value="1"/>
</dbReference>
<dbReference type="PIRSF" id="PIRSF021774">
    <property type="entry name" value="UCP021774"/>
    <property type="match status" value="1"/>
</dbReference>
<dbReference type="InterPro" id="IPR005180">
    <property type="entry name" value="DUF302"/>
</dbReference>
<gene>
    <name evidence="2" type="ORF">N782_11780</name>
</gene>
<dbReference type="Proteomes" id="UP000030147">
    <property type="component" value="Unassembled WGS sequence"/>
</dbReference>
<keyword evidence="3" id="KW-1185">Reference proteome</keyword>
<name>A0A0A2T9Q8_9BACI</name>
<evidence type="ECO:0000313" key="2">
    <source>
        <dbReference type="EMBL" id="KGP72552.1"/>
    </source>
</evidence>
<proteinExistence type="predicted"/>
<dbReference type="OrthoDB" id="9791067at2"/>
<dbReference type="STRING" id="1385514.N782_11780"/>
<dbReference type="eggNOG" id="COG3439">
    <property type="taxonomic scope" value="Bacteria"/>
</dbReference>
<dbReference type="Gene3D" id="3.30.310.70">
    <property type="entry name" value="TT1751-like domain"/>
    <property type="match status" value="1"/>
</dbReference>
<evidence type="ECO:0000259" key="1">
    <source>
        <dbReference type="Pfam" id="PF03625"/>
    </source>
</evidence>
<dbReference type="PANTHER" id="PTHR38342:SF1">
    <property type="entry name" value="SLR5037 PROTEIN"/>
    <property type="match status" value="1"/>
</dbReference>
<protein>
    <recommendedName>
        <fullName evidence="1">DUF302 domain-containing protein</fullName>
    </recommendedName>
</protein>
<dbReference type="InterPro" id="IPR016796">
    <property type="entry name" value="UCP021774"/>
</dbReference>
<dbReference type="InterPro" id="IPR035923">
    <property type="entry name" value="TT1751-like_sf"/>
</dbReference>
<dbReference type="SUPFAM" id="SSF103247">
    <property type="entry name" value="TT1751-like"/>
    <property type="match status" value="1"/>
</dbReference>